<dbReference type="Proteomes" id="UP000746690">
    <property type="component" value="Unassembled WGS sequence"/>
</dbReference>
<accession>A0ABX1S286</accession>
<keyword evidence="2" id="KW-1185">Reference proteome</keyword>
<dbReference type="EMBL" id="JABBHF010000019">
    <property type="protein sequence ID" value="NMH89969.1"/>
    <property type="molecule type" value="Genomic_DNA"/>
</dbReference>
<dbReference type="PROSITE" id="PS51257">
    <property type="entry name" value="PROKAR_LIPOPROTEIN"/>
    <property type="match status" value="1"/>
</dbReference>
<dbReference type="RefSeq" id="WP_169677373.1">
    <property type="nucleotide sequence ID" value="NZ_JABBHF010000019.1"/>
</dbReference>
<proteinExistence type="predicted"/>
<name>A0ABX1S286_9FLAO</name>
<dbReference type="SUPFAM" id="SSF101898">
    <property type="entry name" value="NHL repeat"/>
    <property type="match status" value="1"/>
</dbReference>
<protein>
    <submittedName>
        <fullName evidence="1">Uncharacterized protein</fullName>
    </submittedName>
</protein>
<organism evidence="1 2">
    <name type="scientific">Flavivirga algicola</name>
    <dbReference type="NCBI Taxonomy" id="2729136"/>
    <lineage>
        <taxon>Bacteria</taxon>
        <taxon>Pseudomonadati</taxon>
        <taxon>Bacteroidota</taxon>
        <taxon>Flavobacteriia</taxon>
        <taxon>Flavobacteriales</taxon>
        <taxon>Flavobacteriaceae</taxon>
        <taxon>Flavivirga</taxon>
    </lineage>
</organism>
<reference evidence="1 2" key="1">
    <citation type="submission" date="2020-04" db="EMBL/GenBank/DDBJ databases">
        <title>A Flavivirga sp. nov.</title>
        <authorList>
            <person name="Sun X."/>
        </authorList>
    </citation>
    <scope>NUCLEOTIDE SEQUENCE [LARGE SCALE GENOMIC DNA]</scope>
    <source>
        <strain evidence="1 2">Y03</strain>
    </source>
</reference>
<comment type="caution">
    <text evidence="1">The sequence shown here is derived from an EMBL/GenBank/DDBJ whole genome shotgun (WGS) entry which is preliminary data.</text>
</comment>
<gene>
    <name evidence="1" type="ORF">HHX25_20905</name>
</gene>
<evidence type="ECO:0000313" key="1">
    <source>
        <dbReference type="EMBL" id="NMH89969.1"/>
    </source>
</evidence>
<evidence type="ECO:0000313" key="2">
    <source>
        <dbReference type="Proteomes" id="UP000746690"/>
    </source>
</evidence>
<sequence>MQILKLTLILIILVSCQNKENKKAENSEMVFGTKSFKVQPIINLSEKLESEDEIISVSVDKNGINALIIHSALQYRTENGMFAVIKSDKPKDYTFIRFDLKGNEIFRTLIKDEYYNFHNVNFLPAKEILLICGRSRYKNENEIDKNARIYNLKGELLRDFIAGDGIQDVQIDNDGNIWTSYFDEGIFGNYGWNQPIGTSGLICWNKDGQKIWEFEPIDGLDHMADCYAMNIDSDNNIWFYYYTEFPLVKLDNSKQIKFWNTNIGGSSSLNIFDNKVLMADGYDGNNFILFEIKGNKLKKTKKIKFINEENQELNKRNYITSFGLNIGFLEENKIYLTNMNEIK</sequence>